<accession>A0AAV9VTD5</accession>
<dbReference type="EMBL" id="JAVHJL010000012">
    <property type="protein sequence ID" value="KAK6495873.1"/>
    <property type="molecule type" value="Genomic_DNA"/>
</dbReference>
<evidence type="ECO:0000313" key="2">
    <source>
        <dbReference type="EMBL" id="KAK6495873.1"/>
    </source>
</evidence>
<protein>
    <submittedName>
        <fullName evidence="2">Uncharacterized protein</fullName>
    </submittedName>
</protein>
<dbReference type="AlphaFoldDB" id="A0AAV9VTD5"/>
<name>A0AAV9VTD5_9PEZI</name>
<dbReference type="Proteomes" id="UP001370758">
    <property type="component" value="Unassembled WGS sequence"/>
</dbReference>
<evidence type="ECO:0000256" key="1">
    <source>
        <dbReference type="SAM" id="MobiDB-lite"/>
    </source>
</evidence>
<reference evidence="2 3" key="1">
    <citation type="submission" date="2023-08" db="EMBL/GenBank/DDBJ databases">
        <authorList>
            <person name="Palmer J.M."/>
        </authorList>
    </citation>
    <scope>NUCLEOTIDE SEQUENCE [LARGE SCALE GENOMIC DNA]</scope>
    <source>
        <strain evidence="2 3">TWF481</strain>
    </source>
</reference>
<proteinExistence type="predicted"/>
<gene>
    <name evidence="2" type="ORF">TWF481_002918</name>
</gene>
<organism evidence="2 3">
    <name type="scientific">Arthrobotrys musiformis</name>
    <dbReference type="NCBI Taxonomy" id="47236"/>
    <lineage>
        <taxon>Eukaryota</taxon>
        <taxon>Fungi</taxon>
        <taxon>Dikarya</taxon>
        <taxon>Ascomycota</taxon>
        <taxon>Pezizomycotina</taxon>
        <taxon>Orbiliomycetes</taxon>
        <taxon>Orbiliales</taxon>
        <taxon>Orbiliaceae</taxon>
        <taxon>Arthrobotrys</taxon>
    </lineage>
</organism>
<feature type="compositionally biased region" description="Polar residues" evidence="1">
    <location>
        <begin position="1"/>
        <end position="15"/>
    </location>
</feature>
<comment type="caution">
    <text evidence="2">The sequence shown here is derived from an EMBL/GenBank/DDBJ whole genome shotgun (WGS) entry which is preliminary data.</text>
</comment>
<keyword evidence="3" id="KW-1185">Reference proteome</keyword>
<sequence>MDSSDPNAYVPTSHQPRTHSKHSKRVVVTTPSFISYKPDQYKPSDFTFEQAYIGTFKVNFEDMTLKFTGATGTEQRPLESDHVHNLADSFSNLGVNRTDATHAMEGTCAHKQWRDYCAMSSGDPATMGLEILRLNRGDVRADDSEAVAWVRLAKVNEFLLDYKKDSSDRRLLEADLVALEKKTFDNKGDGIKNGLRTTWNGNLRSSITRLLQIKGYGASFSTSPWQRLTSARVKPLIVSTVDLAVEFWERNFPGEEIHHVDSSTIEEFCKYPGSFKVDKAFWRGLFFKGAKGGCTGVPEVQFLRYSTAGRVMHGYFSFQSEQTKLHQASLFSKESNLSQTKGQKHQLQTRADFTARPGRFQVTPFEIRAQAPFTVGNWTHPTSAPGANRVLVTTPRICTQSAAHNTFKSDFNIFFALVENTEIGSFDGKEMCELWLFSGLFRNAG</sequence>
<feature type="region of interest" description="Disordered" evidence="1">
    <location>
        <begin position="1"/>
        <end position="23"/>
    </location>
</feature>
<evidence type="ECO:0000313" key="3">
    <source>
        <dbReference type="Proteomes" id="UP001370758"/>
    </source>
</evidence>